<dbReference type="AlphaFoldDB" id="A0A1G2T278"/>
<dbReference type="Proteomes" id="UP000178612">
    <property type="component" value="Unassembled WGS sequence"/>
</dbReference>
<proteinExistence type="predicted"/>
<evidence type="ECO:0000313" key="1">
    <source>
        <dbReference type="EMBL" id="OHA91397.1"/>
    </source>
</evidence>
<comment type="caution">
    <text evidence="1">The sequence shown here is derived from an EMBL/GenBank/DDBJ whole genome shotgun (WGS) entry which is preliminary data.</text>
</comment>
<protein>
    <submittedName>
        <fullName evidence="1">Uncharacterized protein</fullName>
    </submittedName>
</protein>
<gene>
    <name evidence="1" type="ORF">A2758_02980</name>
</gene>
<organism evidence="1 2">
    <name type="scientific">Candidatus Zambryskibacteria bacterium RIFCSPHIGHO2_01_FULL_49_18</name>
    <dbReference type="NCBI Taxonomy" id="1802740"/>
    <lineage>
        <taxon>Bacteria</taxon>
        <taxon>Candidatus Zambryskiibacteriota</taxon>
    </lineage>
</organism>
<reference evidence="1 2" key="1">
    <citation type="journal article" date="2016" name="Nat. Commun.">
        <title>Thousands of microbial genomes shed light on interconnected biogeochemical processes in an aquifer system.</title>
        <authorList>
            <person name="Anantharaman K."/>
            <person name="Brown C.T."/>
            <person name="Hug L.A."/>
            <person name="Sharon I."/>
            <person name="Castelle C.J."/>
            <person name="Probst A.J."/>
            <person name="Thomas B.C."/>
            <person name="Singh A."/>
            <person name="Wilkins M.J."/>
            <person name="Karaoz U."/>
            <person name="Brodie E.L."/>
            <person name="Williams K.H."/>
            <person name="Hubbard S.S."/>
            <person name="Banfield J.F."/>
        </authorList>
    </citation>
    <scope>NUCLEOTIDE SEQUENCE [LARGE SCALE GENOMIC DNA]</scope>
</reference>
<evidence type="ECO:0000313" key="2">
    <source>
        <dbReference type="Proteomes" id="UP000178612"/>
    </source>
</evidence>
<accession>A0A1G2T278</accession>
<sequence>MGIKDFFLKQALKHKLKDVPEAQREILTSAMERNPELFKKIGDEIKTLTKQGMSEMSASMMVMRKHQSELQKIMKNN</sequence>
<dbReference type="EMBL" id="MHVJ01000013">
    <property type="protein sequence ID" value="OHA91397.1"/>
    <property type="molecule type" value="Genomic_DNA"/>
</dbReference>
<name>A0A1G2T278_9BACT</name>